<dbReference type="PANTHER" id="PTHR33408">
    <property type="entry name" value="TRANSPOSASE"/>
    <property type="match status" value="1"/>
</dbReference>
<dbReference type="Proteomes" id="UP000537204">
    <property type="component" value="Unassembled WGS sequence"/>
</dbReference>
<sequence length="109" mass="12128">MGSAVPSRATPKTGRTLKRNGLQVQEVVADAGYSSLPALKAIEDQGLTGHIPNNHKFTYQREGFIYQTNENLYLCPRGGSLTYRRTHPTATGHKYVYKLSKLVCRECTV</sequence>
<reference evidence="1 2" key="1">
    <citation type="submission" date="2020-08" db="EMBL/GenBank/DDBJ databases">
        <title>Genomic Encyclopedia of Type Strains, Phase IV (KMG-V): Genome sequencing to study the core and pangenomes of soil and plant-associated prokaryotes.</title>
        <authorList>
            <person name="Whitman W."/>
        </authorList>
    </citation>
    <scope>NUCLEOTIDE SEQUENCE [LARGE SCALE GENOMIC DNA]</scope>
    <source>
        <strain evidence="1 2">S3M1</strain>
    </source>
</reference>
<gene>
    <name evidence="1" type="ORF">HDE68_002952</name>
</gene>
<comment type="caution">
    <text evidence="1">The sequence shown here is derived from an EMBL/GenBank/DDBJ whole genome shotgun (WGS) entry which is preliminary data.</text>
</comment>
<evidence type="ECO:0008006" key="3">
    <source>
        <dbReference type="Google" id="ProtNLM"/>
    </source>
</evidence>
<dbReference type="RefSeq" id="WP_183882933.1">
    <property type="nucleotide sequence ID" value="NZ_JACHCE010000004.1"/>
</dbReference>
<dbReference type="EMBL" id="JACHCE010000004">
    <property type="protein sequence ID" value="MBB5637039.1"/>
    <property type="molecule type" value="Genomic_DNA"/>
</dbReference>
<organism evidence="1 2">
    <name type="scientific">Pedobacter cryoconitis</name>
    <dbReference type="NCBI Taxonomy" id="188932"/>
    <lineage>
        <taxon>Bacteria</taxon>
        <taxon>Pseudomonadati</taxon>
        <taxon>Bacteroidota</taxon>
        <taxon>Sphingobacteriia</taxon>
        <taxon>Sphingobacteriales</taxon>
        <taxon>Sphingobacteriaceae</taxon>
        <taxon>Pedobacter</taxon>
    </lineage>
</organism>
<proteinExistence type="predicted"/>
<accession>A0A7W8ZN24</accession>
<name>A0A7W8ZN24_9SPHI</name>
<dbReference type="AlphaFoldDB" id="A0A7W8ZN24"/>
<evidence type="ECO:0000313" key="2">
    <source>
        <dbReference type="Proteomes" id="UP000537204"/>
    </source>
</evidence>
<evidence type="ECO:0000313" key="1">
    <source>
        <dbReference type="EMBL" id="MBB5637039.1"/>
    </source>
</evidence>
<protein>
    <recommendedName>
        <fullName evidence="3">Transposase IS4-like domain-containing protein</fullName>
    </recommendedName>
</protein>